<dbReference type="OrthoDB" id="1705475at2"/>
<protein>
    <recommendedName>
        <fullName evidence="2">DUF7922 domain-containing protein</fullName>
    </recommendedName>
</protein>
<dbReference type="InterPro" id="IPR057682">
    <property type="entry name" value="DUF7922"/>
</dbReference>
<proteinExistence type="predicted"/>
<feature type="domain" description="DUF7922" evidence="2">
    <location>
        <begin position="10"/>
        <end position="116"/>
    </location>
</feature>
<evidence type="ECO:0000313" key="4">
    <source>
        <dbReference type="Proteomes" id="UP000077407"/>
    </source>
</evidence>
<accession>A0A168NMJ1</accession>
<dbReference type="PATRIC" id="fig|1538.10.peg.1637"/>
<feature type="compositionally biased region" description="Acidic residues" evidence="1">
    <location>
        <begin position="200"/>
        <end position="210"/>
    </location>
</feature>
<gene>
    <name evidence="3" type="ORF">WY13_02037</name>
</gene>
<dbReference type="Pfam" id="PF25538">
    <property type="entry name" value="DUF7922"/>
    <property type="match status" value="1"/>
</dbReference>
<organism evidence="3 4">
    <name type="scientific">Clostridium ljungdahlii</name>
    <dbReference type="NCBI Taxonomy" id="1538"/>
    <lineage>
        <taxon>Bacteria</taxon>
        <taxon>Bacillati</taxon>
        <taxon>Bacillota</taxon>
        <taxon>Clostridia</taxon>
        <taxon>Eubacteriales</taxon>
        <taxon>Clostridiaceae</taxon>
        <taxon>Clostridium</taxon>
    </lineage>
</organism>
<sequence>MAQKKSYSRYFIILQEDEKGYSLASDKIASGYAKLEMKNDKCKISYYVQNLKKEKTPYYMMLICNKKDIKNIIKIGEMNIDDYGRADICYEYAANDVAGSGIAMDKVSGAAIVRMVDDNIISVMSGFASTEIPEWKAFPVSQNKSKDLEETEVSEVEKPEKTEAKSVFDQYEDIIEKAKEDEEEVKENIEIEEKDSYREEQEEEKEEQEESEKVNKLESEEENKEVQVDAEVMEEEIIEDNSKSNNTGKNEDKNINSKEKRNNDSSIYVDESRLRCHKKLNLNRCQRECEKDNVPRSYPKGPEGKFFTQLMSGFKEIKDINKELKRCVWSKVPISSMDDMYNTTDYNKYSYIYYPMVGYYPYIKKYNYYLAGYKCDKNDRVKYLIYGIPGTKSRKDQPYGGKSGFVTWIPLKDKDTMGHWLMFYDFRANTIVIPVRK</sequence>
<feature type="compositionally biased region" description="Basic and acidic residues" evidence="1">
    <location>
        <begin position="249"/>
        <end position="263"/>
    </location>
</feature>
<dbReference type="RefSeq" id="WP_063555504.1">
    <property type="nucleotide sequence ID" value="NZ_LITT01000023.1"/>
</dbReference>
<feature type="region of interest" description="Disordered" evidence="1">
    <location>
        <begin position="143"/>
        <end position="266"/>
    </location>
</feature>
<reference evidence="3 4" key="1">
    <citation type="journal article" date="2015" name="Biotechnol. Bioeng.">
        <title>Genome sequence and phenotypic characterization of Caulobacter segnis.</title>
        <authorList>
            <person name="Patel S."/>
            <person name="Fletcher B."/>
            <person name="Scott D.C."/>
            <person name="Ely B."/>
        </authorList>
    </citation>
    <scope>NUCLEOTIDE SEQUENCE [LARGE SCALE GENOMIC DNA]</scope>
    <source>
        <strain evidence="3 4">ERI-2</strain>
    </source>
</reference>
<evidence type="ECO:0000259" key="2">
    <source>
        <dbReference type="Pfam" id="PF25538"/>
    </source>
</evidence>
<comment type="caution">
    <text evidence="3">The sequence shown here is derived from an EMBL/GenBank/DDBJ whole genome shotgun (WGS) entry which is preliminary data.</text>
</comment>
<name>A0A168NMJ1_9CLOT</name>
<dbReference type="Proteomes" id="UP000077407">
    <property type="component" value="Unassembled WGS sequence"/>
</dbReference>
<feature type="compositionally biased region" description="Basic and acidic residues" evidence="1">
    <location>
        <begin position="174"/>
        <end position="199"/>
    </location>
</feature>
<dbReference type="AlphaFoldDB" id="A0A168NMJ1"/>
<evidence type="ECO:0000256" key="1">
    <source>
        <dbReference type="SAM" id="MobiDB-lite"/>
    </source>
</evidence>
<feature type="compositionally biased region" description="Basic and acidic residues" evidence="1">
    <location>
        <begin position="155"/>
        <end position="166"/>
    </location>
</feature>
<evidence type="ECO:0000313" key="3">
    <source>
        <dbReference type="EMBL" id="OAA86649.1"/>
    </source>
</evidence>
<dbReference type="EMBL" id="LITT01000023">
    <property type="protein sequence ID" value="OAA86649.1"/>
    <property type="molecule type" value="Genomic_DNA"/>
</dbReference>